<dbReference type="KEGG" id="acan:ACA1_292160"/>
<dbReference type="RefSeq" id="XP_004368132.1">
    <property type="nucleotide sequence ID" value="XM_004368075.1"/>
</dbReference>
<evidence type="ECO:0000313" key="2">
    <source>
        <dbReference type="EMBL" id="ELR25377.1"/>
    </source>
</evidence>
<keyword evidence="3" id="KW-1185">Reference proteome</keyword>
<dbReference type="STRING" id="1257118.L8HJJ1"/>
<dbReference type="AlphaFoldDB" id="L8HJJ1"/>
<gene>
    <name evidence="2" type="ORF">ACA1_292160</name>
</gene>
<dbReference type="OrthoDB" id="2796020at2759"/>
<evidence type="ECO:0000259" key="1">
    <source>
        <dbReference type="Pfam" id="PF07727"/>
    </source>
</evidence>
<proteinExistence type="predicted"/>
<evidence type="ECO:0000313" key="3">
    <source>
        <dbReference type="Proteomes" id="UP000011083"/>
    </source>
</evidence>
<dbReference type="InterPro" id="IPR013103">
    <property type="entry name" value="RVT_2"/>
</dbReference>
<dbReference type="EMBL" id="KB007805">
    <property type="protein sequence ID" value="ELR25377.1"/>
    <property type="molecule type" value="Genomic_DNA"/>
</dbReference>
<dbReference type="OMA" id="KAIRARW"/>
<dbReference type="SUPFAM" id="SSF56672">
    <property type="entry name" value="DNA/RNA polymerases"/>
    <property type="match status" value="1"/>
</dbReference>
<reference evidence="2 3" key="1">
    <citation type="journal article" date="2013" name="Genome Biol.">
        <title>Genome of Acanthamoeba castellanii highlights extensive lateral gene transfer and early evolution of tyrosine kinase signaling.</title>
        <authorList>
            <person name="Clarke M."/>
            <person name="Lohan A.J."/>
            <person name="Liu B."/>
            <person name="Lagkouvardos I."/>
            <person name="Roy S."/>
            <person name="Zafar N."/>
            <person name="Bertelli C."/>
            <person name="Schilde C."/>
            <person name="Kianianmomeni A."/>
            <person name="Burglin T.R."/>
            <person name="Frech C."/>
            <person name="Turcotte B."/>
            <person name="Kopec K.O."/>
            <person name="Synnott J.M."/>
            <person name="Choo C."/>
            <person name="Paponov I."/>
            <person name="Finkler A."/>
            <person name="Soon Heng Tan C."/>
            <person name="Hutchins A.P."/>
            <person name="Weinmeier T."/>
            <person name="Rattei T."/>
            <person name="Chu J.S."/>
            <person name="Gimenez G."/>
            <person name="Irimia M."/>
            <person name="Rigden D.J."/>
            <person name="Fitzpatrick D.A."/>
            <person name="Lorenzo-Morales J."/>
            <person name="Bateman A."/>
            <person name="Chiu C.H."/>
            <person name="Tang P."/>
            <person name="Hegemann P."/>
            <person name="Fromm H."/>
            <person name="Raoult D."/>
            <person name="Greub G."/>
            <person name="Miranda-Saavedra D."/>
            <person name="Chen N."/>
            <person name="Nash P."/>
            <person name="Ginger M.L."/>
            <person name="Horn M."/>
            <person name="Schaap P."/>
            <person name="Caler L."/>
            <person name="Loftus B."/>
        </authorList>
    </citation>
    <scope>NUCLEOTIDE SEQUENCE [LARGE SCALE GENOMIC DNA]</scope>
    <source>
        <strain evidence="2 3">Neff</strain>
    </source>
</reference>
<dbReference type="GeneID" id="14926428"/>
<feature type="domain" description="Reverse transcriptase Ty1/copia-type" evidence="1">
    <location>
        <begin position="12"/>
        <end position="213"/>
    </location>
</feature>
<sequence>MEEIKALTHNCVFKLEPLPAGRKAIRARWLFKIKRLTNGMINHFKAQWVGKGIDFDETFSPVVHIKNLQLLLAIATALDLKIHQMDVDTAFLNAKLTEEVYIEQPEGFVDPDKPHHMCRLLKSLYGLKQAPHEWNRTLDAHLHDNDFKPTVTDPCIYIHQQEDHQLVMIAVYIDDCMIIAPKHLLNETKNVLRRHFKMKDLGEAESVLGIEIH</sequence>
<dbReference type="Pfam" id="PF07727">
    <property type="entry name" value="RVT_2"/>
    <property type="match status" value="1"/>
</dbReference>
<protein>
    <submittedName>
        <fullName evidence="2">Polyprotein, putative</fullName>
    </submittedName>
</protein>
<dbReference type="Proteomes" id="UP000011083">
    <property type="component" value="Unassembled WGS sequence"/>
</dbReference>
<name>L8HJJ1_ACACF</name>
<organism evidence="2 3">
    <name type="scientific">Acanthamoeba castellanii (strain ATCC 30010 / Neff)</name>
    <dbReference type="NCBI Taxonomy" id="1257118"/>
    <lineage>
        <taxon>Eukaryota</taxon>
        <taxon>Amoebozoa</taxon>
        <taxon>Discosea</taxon>
        <taxon>Longamoebia</taxon>
        <taxon>Centramoebida</taxon>
        <taxon>Acanthamoebidae</taxon>
        <taxon>Acanthamoeba</taxon>
    </lineage>
</organism>
<dbReference type="InterPro" id="IPR043502">
    <property type="entry name" value="DNA/RNA_pol_sf"/>
</dbReference>
<dbReference type="VEuPathDB" id="AmoebaDB:ACA1_292160"/>
<accession>L8HJJ1</accession>